<evidence type="ECO:0000256" key="2">
    <source>
        <dbReference type="ARBA" id="ARBA00022741"/>
    </source>
</evidence>
<sequence length="1271" mass="146017">MDVNDMTTAQQSAVKERNKDILVSASAGSGKTAVLVERVIGLLQDNPDLNIDSMLLVTFTNEAAKNMRERIRKRLLKSDNPQLRRQVNRVAIANISTIHSFCEQVIKRYYYVIGLDPQYRLLTDDTEQHLLKERIFQNLQEYFFGQESEQQAFVDLSRNFVDAKSNVGEGLADVVEKLYNEANAQPRPEEWLDNLVNNYELPQDGEWTKSHFYVHQLQPILKRRLLQDQADLQTNVDNAPSLDDEKKSKIINDDYQLVDQILKAISDGTTWDELRSLISKDDFQRMSGPKSSEEYQAIKTRRDAVKKDLDDLHKSYFMYSNEQMSKVTKAAQTMVRELVKVTIRYRRDYQDAKLQRHLLDFSDLEHYAYQILTADSDAGKAVRKQLQQHFKEILVDEYQDTNRLQDELLNQLHNPQFNHMFMVGDVKQSIYRFRQADPTLFLEKGQRFAGDEAQNTMIYLADNFRSMQGVVDFTNLIFTQLMDKEVGQMDYDQDAQLKYGAEWYTDADQPATEVMIYDANAADDHQSDDTKKAYVQRPEGPDKLSGEIWMVGMRIRQMLDNGEKIYDLNTHQMRPIKPSDIVLLERNKEANPKIIAQFERLNIPVMVHDSKNFFKATEIRTIVSLLKIIDNPLQDIPLVAVLRSPIVGLNEPEMAFLRIHDRYDDFYHAVQSFVNNKKKLPLKVVTDDVDQIALFNKLFKFLNDLHEYQRIAQQEGLVKLIWHIYQQTGFLDYVGIMQGGAQRQANLHALYKRAKAYENSSFKGLYQFVHFIDWMQKQDEDLGEAPVQWADDAVNVMTIHGSKGLEFPIVFLINSNKGFNNQDVTSNLIINPNQGIGLKLIGQSSLIDSEASDQLTLPTQYDLPQRSIITDSLKRENRAEEMRLLYVALTRAEQRLVITGSVNENNRYGNLKRSWQSWEKALQSDTLALGAQYRLNAKSMLDWIIACLVRTPQFKPSTIDQKFDQDSRYGGQFINTTFTMSLYDANAVDERLASLDSKRGQQKMAAVNDHKLTALERNFIHQVINLNYQHKAAVATTPYQSVSAIRGLFVNQDPDDRSMAKLTYDDGRPKTSGKYIDTDFGQPQFMNTDSRLSAAEIGTATHLVFQKLNVENGQVDINMVRKTISDLRAQKLIASDHLAEAINAEGVANFYATDLGRRILEDPRQLYREHPFSMLMDGKDIFSGLAKTDGPVLIHGIIDGYLVEKDGITLFDYKTDHLRLNDQSGFSRLVKKYAGQVNLYARALVSQTGMPVTKRCLYFVQTGQLYELQGE</sequence>
<keyword evidence="7 13" id="KW-0067">ATP-binding</keyword>
<comment type="catalytic activity">
    <reaction evidence="12 13">
        <text>ATP + H2O = ADP + phosphate + H(+)</text>
        <dbReference type="Rhea" id="RHEA:13065"/>
        <dbReference type="ChEBI" id="CHEBI:15377"/>
        <dbReference type="ChEBI" id="CHEBI:15378"/>
        <dbReference type="ChEBI" id="CHEBI:30616"/>
        <dbReference type="ChEBI" id="CHEBI:43474"/>
        <dbReference type="ChEBI" id="CHEBI:456216"/>
        <dbReference type="EC" id="5.6.2.4"/>
    </reaction>
</comment>
<evidence type="ECO:0000313" key="18">
    <source>
        <dbReference type="Proteomes" id="UP000824231"/>
    </source>
</evidence>
<protein>
    <recommendedName>
        <fullName evidence="13">ATP-dependent helicase/nuclease subunit A</fullName>
        <ecNumber evidence="13">3.1.-.-</ecNumber>
        <ecNumber evidence="13">5.6.2.4</ecNumber>
    </recommendedName>
    <alternativeName>
        <fullName evidence="13">ATP-dependent helicase/nuclease AddA</fullName>
    </alternativeName>
    <alternativeName>
        <fullName evidence="13">DNA 3'-5' helicase AddA</fullName>
    </alternativeName>
</protein>
<evidence type="ECO:0000256" key="14">
    <source>
        <dbReference type="PROSITE-ProRule" id="PRU00560"/>
    </source>
</evidence>
<dbReference type="PROSITE" id="PS51217">
    <property type="entry name" value="UVRD_HELICASE_CTER"/>
    <property type="match status" value="1"/>
</dbReference>
<evidence type="ECO:0000256" key="13">
    <source>
        <dbReference type="HAMAP-Rule" id="MF_01451"/>
    </source>
</evidence>
<keyword evidence="2 13" id="KW-0547">Nucleotide-binding</keyword>
<evidence type="ECO:0000256" key="11">
    <source>
        <dbReference type="ARBA" id="ARBA00034617"/>
    </source>
</evidence>
<dbReference type="HAMAP" id="MF_01451">
    <property type="entry name" value="AddA"/>
    <property type="match status" value="1"/>
</dbReference>
<name>A0A9D1VH85_9LACO</name>
<dbReference type="Proteomes" id="UP000824231">
    <property type="component" value="Unassembled WGS sequence"/>
</dbReference>
<evidence type="ECO:0000259" key="16">
    <source>
        <dbReference type="PROSITE" id="PS51217"/>
    </source>
</evidence>
<dbReference type="PANTHER" id="PTHR11070">
    <property type="entry name" value="UVRD / RECB / PCRA DNA HELICASE FAMILY MEMBER"/>
    <property type="match status" value="1"/>
</dbReference>
<dbReference type="CDD" id="cd17932">
    <property type="entry name" value="DEXQc_UvrD"/>
    <property type="match status" value="1"/>
</dbReference>
<keyword evidence="4 13" id="KW-0378">Hydrolase</keyword>
<evidence type="ECO:0000256" key="10">
    <source>
        <dbReference type="ARBA" id="ARBA00023235"/>
    </source>
</evidence>
<evidence type="ECO:0000256" key="1">
    <source>
        <dbReference type="ARBA" id="ARBA00022722"/>
    </source>
</evidence>
<dbReference type="InterPro" id="IPR011604">
    <property type="entry name" value="PDDEXK-like_dom_sf"/>
</dbReference>
<dbReference type="Pfam" id="PF13361">
    <property type="entry name" value="UvrD_C"/>
    <property type="match status" value="1"/>
</dbReference>
<dbReference type="GO" id="GO:0000724">
    <property type="term" value="P:double-strand break repair via homologous recombination"/>
    <property type="evidence" value="ECO:0007669"/>
    <property type="project" value="UniProtKB-UniRule"/>
</dbReference>
<dbReference type="InterPro" id="IPR014152">
    <property type="entry name" value="AddA"/>
</dbReference>
<dbReference type="InterPro" id="IPR011335">
    <property type="entry name" value="Restrct_endonuc-II-like"/>
</dbReference>
<evidence type="ECO:0000256" key="12">
    <source>
        <dbReference type="ARBA" id="ARBA00048988"/>
    </source>
</evidence>
<dbReference type="GO" id="GO:0008408">
    <property type="term" value="F:3'-5' exonuclease activity"/>
    <property type="evidence" value="ECO:0007669"/>
    <property type="project" value="UniProtKB-UniRule"/>
</dbReference>
<dbReference type="EC" id="3.1.-.-" evidence="13"/>
<evidence type="ECO:0000256" key="4">
    <source>
        <dbReference type="ARBA" id="ARBA00022801"/>
    </source>
</evidence>
<evidence type="ECO:0000259" key="15">
    <source>
        <dbReference type="PROSITE" id="PS51198"/>
    </source>
</evidence>
<evidence type="ECO:0000256" key="5">
    <source>
        <dbReference type="ARBA" id="ARBA00022806"/>
    </source>
</evidence>
<dbReference type="SUPFAM" id="SSF52980">
    <property type="entry name" value="Restriction endonuclease-like"/>
    <property type="match status" value="1"/>
</dbReference>
<comment type="subunit">
    <text evidence="13">Heterodimer of AddA and AddB/RexB.</text>
</comment>
<feature type="domain" description="UvrD-like helicase ATP-binding" evidence="15">
    <location>
        <begin position="4"/>
        <end position="467"/>
    </location>
</feature>
<dbReference type="Gene3D" id="3.40.50.300">
    <property type="entry name" value="P-loop containing nucleotide triphosphate hydrolases"/>
    <property type="match status" value="4"/>
</dbReference>
<keyword evidence="5 13" id="KW-0347">Helicase</keyword>
<organism evidence="17 18">
    <name type="scientific">Candidatus Limosilactobacillus merdigallinarum</name>
    <dbReference type="NCBI Taxonomy" id="2838652"/>
    <lineage>
        <taxon>Bacteria</taxon>
        <taxon>Bacillati</taxon>
        <taxon>Bacillota</taxon>
        <taxon>Bacilli</taxon>
        <taxon>Lactobacillales</taxon>
        <taxon>Lactobacillaceae</taxon>
        <taxon>Limosilactobacillus</taxon>
    </lineage>
</organism>
<dbReference type="InterPro" id="IPR014017">
    <property type="entry name" value="DNA_helicase_UvrD-like_C"/>
</dbReference>
<dbReference type="PANTHER" id="PTHR11070:SF48">
    <property type="entry name" value="ATP-DEPENDENT HELICASE_NUCLEASE SUBUNIT A"/>
    <property type="match status" value="1"/>
</dbReference>
<feature type="domain" description="UvrD-like helicase C-terminal" evidence="16">
    <location>
        <begin position="505"/>
        <end position="804"/>
    </location>
</feature>
<proteinExistence type="inferred from homology"/>
<evidence type="ECO:0000256" key="8">
    <source>
        <dbReference type="ARBA" id="ARBA00023125"/>
    </source>
</evidence>
<keyword evidence="10 13" id="KW-0413">Isomerase</keyword>
<dbReference type="GO" id="GO:0005524">
    <property type="term" value="F:ATP binding"/>
    <property type="evidence" value="ECO:0007669"/>
    <property type="project" value="UniProtKB-UniRule"/>
</dbReference>
<dbReference type="InterPro" id="IPR000212">
    <property type="entry name" value="DNA_helicase_UvrD/REP"/>
</dbReference>
<dbReference type="Pfam" id="PF00580">
    <property type="entry name" value="UvrD-helicase"/>
    <property type="match status" value="1"/>
</dbReference>
<comment type="catalytic activity">
    <reaction evidence="11 13">
        <text>Couples ATP hydrolysis with the unwinding of duplex DNA by translocating in the 3'-5' direction.</text>
        <dbReference type="EC" id="5.6.2.4"/>
    </reaction>
</comment>
<keyword evidence="1 13" id="KW-0540">Nuclease</keyword>
<dbReference type="AlphaFoldDB" id="A0A9D1VH85"/>
<evidence type="ECO:0000313" key="17">
    <source>
        <dbReference type="EMBL" id="HIX35340.1"/>
    </source>
</evidence>
<dbReference type="EMBL" id="DXFH01000011">
    <property type="protein sequence ID" value="HIX35340.1"/>
    <property type="molecule type" value="Genomic_DNA"/>
</dbReference>
<keyword evidence="9 13" id="KW-0234">DNA repair</keyword>
<comment type="caution">
    <text evidence="17">The sequence shown here is derived from an EMBL/GenBank/DDBJ whole genome shotgun (WGS) entry which is preliminary data.</text>
</comment>
<comment type="similarity">
    <text evidence="13">Belongs to the helicase family. AddA subfamily.</text>
</comment>
<reference evidence="17" key="2">
    <citation type="submission" date="2021-04" db="EMBL/GenBank/DDBJ databases">
        <authorList>
            <person name="Gilroy R."/>
        </authorList>
    </citation>
    <scope>NUCLEOTIDE SEQUENCE</scope>
    <source>
        <strain evidence="17">ChiSxjej3B15-572</strain>
    </source>
</reference>
<dbReference type="NCBIfam" id="TIGR02785">
    <property type="entry name" value="addA_Gpos"/>
    <property type="match status" value="1"/>
</dbReference>
<dbReference type="InterPro" id="IPR014016">
    <property type="entry name" value="UvrD-like_ATP-bd"/>
</dbReference>
<dbReference type="GO" id="GO:0005829">
    <property type="term" value="C:cytosol"/>
    <property type="evidence" value="ECO:0007669"/>
    <property type="project" value="TreeGrafter"/>
</dbReference>
<comment type="function">
    <text evidence="13">The heterodimer acts as both an ATP-dependent DNA helicase and an ATP-dependent, dual-direction single-stranded exonuclease. Recognizes the chi site generating a DNA molecule suitable for the initiation of homologous recombination. The AddA nuclease domain is required for chi fragment generation; this subunit has the helicase and 3' -&gt; 5' nuclease activities.</text>
</comment>
<dbReference type="InterPro" id="IPR038726">
    <property type="entry name" value="PDDEXK_AddAB-type"/>
</dbReference>
<dbReference type="PROSITE" id="PS51198">
    <property type="entry name" value="UVRD_HELICASE_ATP_BIND"/>
    <property type="match status" value="1"/>
</dbReference>
<comment type="cofactor">
    <cofactor evidence="13">
        <name>Mg(2+)</name>
        <dbReference type="ChEBI" id="CHEBI:18420"/>
    </cofactor>
</comment>
<accession>A0A9D1VH85</accession>
<dbReference type="GO" id="GO:0033202">
    <property type="term" value="C:DNA helicase complex"/>
    <property type="evidence" value="ECO:0007669"/>
    <property type="project" value="TreeGrafter"/>
</dbReference>
<evidence type="ECO:0000256" key="3">
    <source>
        <dbReference type="ARBA" id="ARBA00022763"/>
    </source>
</evidence>
<evidence type="ECO:0000256" key="7">
    <source>
        <dbReference type="ARBA" id="ARBA00022840"/>
    </source>
</evidence>
<keyword evidence="8 13" id="KW-0238">DNA-binding</keyword>
<dbReference type="GO" id="GO:0003690">
    <property type="term" value="F:double-stranded DNA binding"/>
    <property type="evidence" value="ECO:0007669"/>
    <property type="project" value="UniProtKB-UniRule"/>
</dbReference>
<dbReference type="SUPFAM" id="SSF52540">
    <property type="entry name" value="P-loop containing nucleoside triphosphate hydrolases"/>
    <property type="match status" value="1"/>
</dbReference>
<dbReference type="Pfam" id="PF12705">
    <property type="entry name" value="PDDEXK_1"/>
    <property type="match status" value="1"/>
</dbReference>
<dbReference type="InterPro" id="IPR027417">
    <property type="entry name" value="P-loop_NTPase"/>
</dbReference>
<keyword evidence="3 13" id="KW-0227">DNA damage</keyword>
<feature type="binding site" evidence="14">
    <location>
        <begin position="25"/>
        <end position="32"/>
    </location>
    <ligand>
        <name>ATP</name>
        <dbReference type="ChEBI" id="CHEBI:30616"/>
    </ligand>
</feature>
<dbReference type="Gene3D" id="3.90.320.10">
    <property type="match status" value="1"/>
</dbReference>
<evidence type="ECO:0000256" key="6">
    <source>
        <dbReference type="ARBA" id="ARBA00022839"/>
    </source>
</evidence>
<evidence type="ECO:0000256" key="9">
    <source>
        <dbReference type="ARBA" id="ARBA00023204"/>
    </source>
</evidence>
<dbReference type="EC" id="5.6.2.4" evidence="13"/>
<keyword evidence="6 13" id="KW-0269">Exonuclease</keyword>
<dbReference type="GO" id="GO:0043138">
    <property type="term" value="F:3'-5' DNA helicase activity"/>
    <property type="evidence" value="ECO:0007669"/>
    <property type="project" value="UniProtKB-UniRule"/>
</dbReference>
<reference evidence="17" key="1">
    <citation type="journal article" date="2021" name="PeerJ">
        <title>Extensive microbial diversity within the chicken gut microbiome revealed by metagenomics and culture.</title>
        <authorList>
            <person name="Gilroy R."/>
            <person name="Ravi A."/>
            <person name="Getino M."/>
            <person name="Pursley I."/>
            <person name="Horton D.L."/>
            <person name="Alikhan N.F."/>
            <person name="Baker D."/>
            <person name="Gharbi K."/>
            <person name="Hall N."/>
            <person name="Watson M."/>
            <person name="Adriaenssens E.M."/>
            <person name="Foster-Nyarko E."/>
            <person name="Jarju S."/>
            <person name="Secka A."/>
            <person name="Antonio M."/>
            <person name="Oren A."/>
            <person name="Chaudhuri R.R."/>
            <person name="La Ragione R."/>
            <person name="Hildebrand F."/>
            <person name="Pallen M.J."/>
        </authorList>
    </citation>
    <scope>NUCLEOTIDE SEQUENCE</scope>
    <source>
        <strain evidence="17">ChiSxjej3B15-572</strain>
    </source>
</reference>
<gene>
    <name evidence="13 17" type="primary">addA</name>
    <name evidence="17" type="ORF">H9856_02875</name>
</gene>